<reference evidence="2 3" key="1">
    <citation type="submission" date="2019-03" db="EMBL/GenBank/DDBJ databases">
        <title>Primorskyibacter sp. SS33 isolated from sediments.</title>
        <authorList>
            <person name="Xunke S."/>
        </authorList>
    </citation>
    <scope>NUCLEOTIDE SEQUENCE [LARGE SCALE GENOMIC DNA]</scope>
    <source>
        <strain evidence="2 3">SS33</strain>
    </source>
</reference>
<dbReference type="OrthoDB" id="5678253at2"/>
<comment type="caution">
    <text evidence="2">The sequence shown here is derived from an EMBL/GenBank/DDBJ whole genome shotgun (WGS) entry which is preliminary data.</text>
</comment>
<protein>
    <submittedName>
        <fullName evidence="2">HdeD family acid-resistance protein</fullName>
    </submittedName>
</protein>
<feature type="transmembrane region" description="Helical" evidence="1">
    <location>
        <begin position="31"/>
        <end position="51"/>
    </location>
</feature>
<evidence type="ECO:0000313" key="3">
    <source>
        <dbReference type="Proteomes" id="UP000295701"/>
    </source>
</evidence>
<organism evidence="2 3">
    <name type="scientific">Palleronia sediminis</name>
    <dbReference type="NCBI Taxonomy" id="2547833"/>
    <lineage>
        <taxon>Bacteria</taxon>
        <taxon>Pseudomonadati</taxon>
        <taxon>Pseudomonadota</taxon>
        <taxon>Alphaproteobacteria</taxon>
        <taxon>Rhodobacterales</taxon>
        <taxon>Roseobacteraceae</taxon>
        <taxon>Palleronia</taxon>
    </lineage>
</organism>
<accession>A0A4R6AA48</accession>
<gene>
    <name evidence="2" type="ORF">E2L08_07780</name>
</gene>
<feature type="transmembrane region" description="Helical" evidence="1">
    <location>
        <begin position="87"/>
        <end position="108"/>
    </location>
</feature>
<dbReference type="EMBL" id="SNAA01000007">
    <property type="protein sequence ID" value="TDL79887.1"/>
    <property type="molecule type" value="Genomic_DNA"/>
</dbReference>
<evidence type="ECO:0000256" key="1">
    <source>
        <dbReference type="SAM" id="Phobius"/>
    </source>
</evidence>
<dbReference type="PANTHER" id="PTHR34989">
    <property type="entry name" value="PROTEIN HDED"/>
    <property type="match status" value="1"/>
</dbReference>
<dbReference type="PANTHER" id="PTHR34989:SF1">
    <property type="entry name" value="PROTEIN HDED"/>
    <property type="match status" value="1"/>
</dbReference>
<keyword evidence="1" id="KW-0812">Transmembrane</keyword>
<name>A0A4R6AA48_9RHOB</name>
<dbReference type="AlphaFoldDB" id="A0A4R6AA48"/>
<keyword evidence="1" id="KW-1133">Transmembrane helix</keyword>
<dbReference type="GO" id="GO:0005886">
    <property type="term" value="C:plasma membrane"/>
    <property type="evidence" value="ECO:0007669"/>
    <property type="project" value="TreeGrafter"/>
</dbReference>
<dbReference type="InterPro" id="IPR005325">
    <property type="entry name" value="DUF308_memb"/>
</dbReference>
<dbReference type="InterPro" id="IPR052712">
    <property type="entry name" value="Acid_resist_chaperone_HdeD"/>
</dbReference>
<evidence type="ECO:0000313" key="2">
    <source>
        <dbReference type="EMBL" id="TDL79887.1"/>
    </source>
</evidence>
<keyword evidence="1" id="KW-0472">Membrane</keyword>
<keyword evidence="3" id="KW-1185">Reference proteome</keyword>
<dbReference type="Pfam" id="PF03729">
    <property type="entry name" value="DUF308"/>
    <property type="match status" value="1"/>
</dbReference>
<proteinExistence type="predicted"/>
<dbReference type="Proteomes" id="UP000295701">
    <property type="component" value="Unassembled WGS sequence"/>
</dbReference>
<feature type="transmembrane region" description="Helical" evidence="1">
    <location>
        <begin position="120"/>
        <end position="139"/>
    </location>
</feature>
<sequence length="172" mass="17816">MMNWKWMLAMGIVLAIGGVAALLFPFVASLAATGFAAAAFFVAGVLQLWLAFTAGDGSRGGRLVAGLLGLLMVVFAVSLFAQPLSGMVSLTILAGAMFLTLGVVRIVMAWRMRHRPRWGWLVASGALAVLLGLMILLALPVSALTVLGILLGVDLLTSGIAAIAIALQARNA</sequence>
<feature type="transmembrane region" description="Helical" evidence="1">
    <location>
        <begin position="63"/>
        <end position="81"/>
    </location>
</feature>
<feature type="transmembrane region" description="Helical" evidence="1">
    <location>
        <begin position="145"/>
        <end position="167"/>
    </location>
</feature>